<dbReference type="EMBL" id="RAWE01000196">
    <property type="protein sequence ID" value="RKG96907.1"/>
    <property type="molecule type" value="Genomic_DNA"/>
</dbReference>
<evidence type="ECO:0000313" key="3">
    <source>
        <dbReference type="EMBL" id="RKG96907.1"/>
    </source>
</evidence>
<evidence type="ECO:0000256" key="1">
    <source>
        <dbReference type="SAM" id="MobiDB-lite"/>
    </source>
</evidence>
<reference evidence="4" key="1">
    <citation type="submission" date="2018-09" db="EMBL/GenBank/DDBJ databases">
        <authorList>
            <person name="Livingstone P.G."/>
            <person name="Whitworth D.E."/>
        </authorList>
    </citation>
    <scope>NUCLEOTIDE SEQUENCE [LARGE SCALE GENOMIC DNA]</scope>
    <source>
        <strain evidence="4">CA043D</strain>
    </source>
</reference>
<accession>A0A3A8JMC7</accession>
<dbReference type="Proteomes" id="UP000268313">
    <property type="component" value="Unassembled WGS sequence"/>
</dbReference>
<gene>
    <name evidence="3" type="ORF">D7X32_34495</name>
</gene>
<dbReference type="PROSITE" id="PS51257">
    <property type="entry name" value="PROKAR_LIPOPROTEIN"/>
    <property type="match status" value="1"/>
</dbReference>
<keyword evidence="2" id="KW-0732">Signal</keyword>
<feature type="signal peptide" evidence="2">
    <location>
        <begin position="1"/>
        <end position="24"/>
    </location>
</feature>
<dbReference type="AlphaFoldDB" id="A0A3A8JMC7"/>
<protein>
    <submittedName>
        <fullName evidence="3">Uncharacterized protein</fullName>
    </submittedName>
</protein>
<keyword evidence="4" id="KW-1185">Reference proteome</keyword>
<feature type="chain" id="PRO_5017333875" evidence="2">
    <location>
        <begin position="25"/>
        <end position="62"/>
    </location>
</feature>
<sequence>MKTRHTLVASLAACTLALGLTACGGGGGSGGGTGGSSSGGTQPPATSTGATPKVEKTPTTPG</sequence>
<evidence type="ECO:0000313" key="4">
    <source>
        <dbReference type="Proteomes" id="UP000268313"/>
    </source>
</evidence>
<feature type="non-terminal residue" evidence="3">
    <location>
        <position position="62"/>
    </location>
</feature>
<feature type="compositionally biased region" description="Gly residues" evidence="1">
    <location>
        <begin position="25"/>
        <end position="38"/>
    </location>
</feature>
<organism evidence="3 4">
    <name type="scientific">Corallococcus carmarthensis</name>
    <dbReference type="NCBI Taxonomy" id="2316728"/>
    <lineage>
        <taxon>Bacteria</taxon>
        <taxon>Pseudomonadati</taxon>
        <taxon>Myxococcota</taxon>
        <taxon>Myxococcia</taxon>
        <taxon>Myxococcales</taxon>
        <taxon>Cystobacterineae</taxon>
        <taxon>Myxococcaceae</taxon>
        <taxon>Corallococcus</taxon>
    </lineage>
</organism>
<evidence type="ECO:0000256" key="2">
    <source>
        <dbReference type="SAM" id="SignalP"/>
    </source>
</evidence>
<name>A0A3A8JMC7_9BACT</name>
<comment type="caution">
    <text evidence="3">The sequence shown here is derived from an EMBL/GenBank/DDBJ whole genome shotgun (WGS) entry which is preliminary data.</text>
</comment>
<feature type="region of interest" description="Disordered" evidence="1">
    <location>
        <begin position="25"/>
        <end position="62"/>
    </location>
</feature>
<feature type="compositionally biased region" description="Low complexity" evidence="1">
    <location>
        <begin position="39"/>
        <end position="51"/>
    </location>
</feature>
<proteinExistence type="predicted"/>